<dbReference type="EMBL" id="WIVE01000134">
    <property type="protein sequence ID" value="MQX38572.1"/>
    <property type="molecule type" value="Genomic_DNA"/>
</dbReference>
<comment type="caution">
    <text evidence="2">The sequence shown here is derived from an EMBL/GenBank/DDBJ whole genome shotgun (WGS) entry which is preliminary data.</text>
</comment>
<keyword evidence="1" id="KW-0812">Transmembrane</keyword>
<name>A0A7X2D6B7_9PROT</name>
<evidence type="ECO:0000313" key="2">
    <source>
        <dbReference type="EMBL" id="MQX38572.1"/>
    </source>
</evidence>
<reference evidence="2 3" key="1">
    <citation type="submission" date="2019-10" db="EMBL/GenBank/DDBJ databases">
        <title>Draft whole-genome sequence of the purple nonsulfur photosynthetic bacterium Roseospira navarrensis DSM 15114.</title>
        <authorList>
            <person name="Kyndt J.A."/>
            <person name="Meyer T.E."/>
        </authorList>
    </citation>
    <scope>NUCLEOTIDE SEQUENCE [LARGE SCALE GENOMIC DNA]</scope>
    <source>
        <strain evidence="2 3">DSM 15114</strain>
    </source>
</reference>
<evidence type="ECO:0000256" key="1">
    <source>
        <dbReference type="SAM" id="Phobius"/>
    </source>
</evidence>
<gene>
    <name evidence="2" type="ORF">GHC57_18855</name>
</gene>
<proteinExistence type="predicted"/>
<accession>A0A7X2D6B7</accession>
<dbReference type="AlphaFoldDB" id="A0A7X2D6B7"/>
<feature type="transmembrane region" description="Helical" evidence="1">
    <location>
        <begin position="36"/>
        <end position="62"/>
    </location>
</feature>
<sequence>MDAIILGVYGLASVIICFMLFYISHDYYNALGLSNLNVLALGTSAGALLALAGLYVAGFVLVRRLIARHAARK</sequence>
<protein>
    <submittedName>
        <fullName evidence="2">Uncharacterized protein</fullName>
    </submittedName>
</protein>
<organism evidence="2 3">
    <name type="scientific">Roseospira navarrensis</name>
    <dbReference type="NCBI Taxonomy" id="140058"/>
    <lineage>
        <taxon>Bacteria</taxon>
        <taxon>Pseudomonadati</taxon>
        <taxon>Pseudomonadota</taxon>
        <taxon>Alphaproteobacteria</taxon>
        <taxon>Rhodospirillales</taxon>
        <taxon>Rhodospirillaceae</taxon>
        <taxon>Roseospira</taxon>
    </lineage>
</organism>
<feature type="transmembrane region" description="Helical" evidence="1">
    <location>
        <begin position="7"/>
        <end position="24"/>
    </location>
</feature>
<keyword evidence="3" id="KW-1185">Reference proteome</keyword>
<dbReference type="Proteomes" id="UP000434582">
    <property type="component" value="Unassembled WGS sequence"/>
</dbReference>
<keyword evidence="1" id="KW-1133">Transmembrane helix</keyword>
<evidence type="ECO:0000313" key="3">
    <source>
        <dbReference type="Proteomes" id="UP000434582"/>
    </source>
</evidence>
<dbReference type="RefSeq" id="WP_153347167.1">
    <property type="nucleotide sequence ID" value="NZ_WIVE01000134.1"/>
</dbReference>
<keyword evidence="1" id="KW-0472">Membrane</keyword>